<dbReference type="GO" id="GO:0005634">
    <property type="term" value="C:nucleus"/>
    <property type="evidence" value="ECO:0007669"/>
    <property type="project" value="TreeGrafter"/>
</dbReference>
<dbReference type="AlphaFoldDB" id="A0A9P3H703"/>
<dbReference type="InterPro" id="IPR013083">
    <property type="entry name" value="Znf_RING/FYVE/PHD"/>
</dbReference>
<dbReference type="Pfam" id="PF14369">
    <property type="entry name" value="Zn_ribbon_19"/>
    <property type="match status" value="1"/>
</dbReference>
<comment type="catalytic activity">
    <reaction evidence="1">
        <text>S-ubiquitinyl-[E2 ubiquitin-conjugating enzyme]-L-cysteine + [acceptor protein]-L-lysine = [E2 ubiquitin-conjugating enzyme]-L-cysteine + N(6)-ubiquitinyl-[acceptor protein]-L-lysine.</text>
        <dbReference type="EC" id="2.3.2.27"/>
    </reaction>
</comment>
<evidence type="ECO:0000256" key="7">
    <source>
        <dbReference type="ARBA" id="ARBA00022833"/>
    </source>
</evidence>
<comment type="caution">
    <text evidence="11">The sequence shown here is derived from an EMBL/GenBank/DDBJ whole genome shotgun (WGS) entry which is preliminary data.</text>
</comment>
<dbReference type="PANTHER" id="PTHR45931">
    <property type="entry name" value="SI:CH211-59O9.10"/>
    <property type="match status" value="1"/>
</dbReference>
<accession>A0A9P3H703</accession>
<keyword evidence="12" id="KW-1185">Reference proteome</keyword>
<feature type="domain" description="RING-type" evidence="10">
    <location>
        <begin position="258"/>
        <end position="299"/>
    </location>
</feature>
<dbReference type="OrthoDB" id="8062037at2759"/>
<feature type="region of interest" description="Disordered" evidence="9">
    <location>
        <begin position="42"/>
        <end position="68"/>
    </location>
</feature>
<evidence type="ECO:0000256" key="9">
    <source>
        <dbReference type="SAM" id="MobiDB-lite"/>
    </source>
</evidence>
<name>A0A9P3H703_9FUNG</name>
<evidence type="ECO:0000256" key="4">
    <source>
        <dbReference type="ARBA" id="ARBA00022723"/>
    </source>
</evidence>
<feature type="region of interest" description="Disordered" evidence="9">
    <location>
        <begin position="306"/>
        <end position="359"/>
    </location>
</feature>
<feature type="compositionally biased region" description="Low complexity" evidence="9">
    <location>
        <begin position="96"/>
        <end position="112"/>
    </location>
</feature>
<dbReference type="InterPro" id="IPR039525">
    <property type="entry name" value="RNF126-like_zinc-ribbon"/>
</dbReference>
<evidence type="ECO:0000256" key="1">
    <source>
        <dbReference type="ARBA" id="ARBA00000900"/>
    </source>
</evidence>
<dbReference type="Proteomes" id="UP000827284">
    <property type="component" value="Unassembled WGS sequence"/>
</dbReference>
<reference evidence="11" key="1">
    <citation type="submission" date="2021-11" db="EMBL/GenBank/DDBJ databases">
        <authorList>
            <person name="Herlambang A."/>
            <person name="Guo Y."/>
            <person name="Takashima Y."/>
            <person name="Nishizawa T."/>
        </authorList>
    </citation>
    <scope>NUCLEOTIDE SEQUENCE</scope>
    <source>
        <strain evidence="11">E1425</strain>
    </source>
</reference>
<dbReference type="GO" id="GO:0061630">
    <property type="term" value="F:ubiquitin protein ligase activity"/>
    <property type="evidence" value="ECO:0007669"/>
    <property type="project" value="UniProtKB-EC"/>
</dbReference>
<feature type="compositionally biased region" description="Low complexity" evidence="9">
    <location>
        <begin position="314"/>
        <end position="330"/>
    </location>
</feature>
<keyword evidence="7" id="KW-0862">Zinc</keyword>
<dbReference type="CDD" id="cd16454">
    <property type="entry name" value="RING-H2_PA-TM-RING"/>
    <property type="match status" value="1"/>
</dbReference>
<gene>
    <name evidence="11" type="ORF">EMPS_03556</name>
</gene>
<evidence type="ECO:0000313" key="11">
    <source>
        <dbReference type="EMBL" id="GJJ71206.1"/>
    </source>
</evidence>
<sequence>MASIANPSRDLYWCHQCAAEMTPMMVPDPMCSNCQSEFVEKIDEDNDPRTFAEPEPEDDDDDEHEAREHLSLDDLFRLFQVISNPPPHMRVDRTGQQPQRRQQQQQQQQQQPGEFPMGGHPILFNPFQVGSRTESGTGSRPTQNTDEDEDVDMENTAQEDRPEGPMIPGPPMSLAELLGRLSTGLMSDGTAGGFGGGLFNLPGNPGDYVFSQGGLDDVISQMMEMQSRSGPVGASDEVINSIPQHKITPEELDAKTECSVCQDKFTEQDVCLQLKCKHIFHDDCIKPWLKTSATCPTCRCSLIPDDETARRPPQDSAESSVSSSPNLPGSFPNASGNNRGQNSSDNHSSRSMMDSEDLD</sequence>
<feature type="compositionally biased region" description="Polar residues" evidence="9">
    <location>
        <begin position="128"/>
        <end position="144"/>
    </location>
</feature>
<evidence type="ECO:0000256" key="5">
    <source>
        <dbReference type="ARBA" id="ARBA00022771"/>
    </source>
</evidence>
<dbReference type="SMART" id="SM00184">
    <property type="entry name" value="RING"/>
    <property type="match status" value="1"/>
</dbReference>
<evidence type="ECO:0000256" key="8">
    <source>
        <dbReference type="PROSITE-ProRule" id="PRU00175"/>
    </source>
</evidence>
<feature type="region of interest" description="Disordered" evidence="9">
    <location>
        <begin position="85"/>
        <end position="166"/>
    </location>
</feature>
<dbReference type="InterPro" id="IPR051834">
    <property type="entry name" value="RING_finger_E3_ligase"/>
</dbReference>
<keyword evidence="6" id="KW-0833">Ubl conjugation pathway</keyword>
<dbReference type="PANTHER" id="PTHR45931:SF3">
    <property type="entry name" value="RING ZINC FINGER-CONTAINING PROTEIN"/>
    <property type="match status" value="1"/>
</dbReference>
<protein>
    <recommendedName>
        <fullName evidence="2">RING-type E3 ubiquitin transferase</fullName>
        <ecNumber evidence="2">2.3.2.27</ecNumber>
    </recommendedName>
</protein>
<evidence type="ECO:0000313" key="12">
    <source>
        <dbReference type="Proteomes" id="UP000827284"/>
    </source>
</evidence>
<dbReference type="Gene3D" id="3.30.40.10">
    <property type="entry name" value="Zinc/RING finger domain, C3HC4 (zinc finger)"/>
    <property type="match status" value="1"/>
</dbReference>
<evidence type="ECO:0000259" key="10">
    <source>
        <dbReference type="PROSITE" id="PS50089"/>
    </source>
</evidence>
<dbReference type="PROSITE" id="PS50089">
    <property type="entry name" value="ZF_RING_2"/>
    <property type="match status" value="1"/>
</dbReference>
<organism evidence="11 12">
    <name type="scientific">Entomortierella parvispora</name>
    <dbReference type="NCBI Taxonomy" id="205924"/>
    <lineage>
        <taxon>Eukaryota</taxon>
        <taxon>Fungi</taxon>
        <taxon>Fungi incertae sedis</taxon>
        <taxon>Mucoromycota</taxon>
        <taxon>Mortierellomycotina</taxon>
        <taxon>Mortierellomycetes</taxon>
        <taxon>Mortierellales</taxon>
        <taxon>Mortierellaceae</taxon>
        <taxon>Entomortierella</taxon>
    </lineage>
</organism>
<dbReference type="Pfam" id="PF13639">
    <property type="entry name" value="zf-RING_2"/>
    <property type="match status" value="1"/>
</dbReference>
<feature type="compositionally biased region" description="Polar residues" evidence="9">
    <location>
        <begin position="332"/>
        <end position="352"/>
    </location>
</feature>
<dbReference type="InterPro" id="IPR001841">
    <property type="entry name" value="Znf_RING"/>
</dbReference>
<keyword evidence="5 8" id="KW-0863">Zinc-finger</keyword>
<dbReference type="GO" id="GO:0008270">
    <property type="term" value="F:zinc ion binding"/>
    <property type="evidence" value="ECO:0007669"/>
    <property type="project" value="UniProtKB-KW"/>
</dbReference>
<evidence type="ECO:0000256" key="3">
    <source>
        <dbReference type="ARBA" id="ARBA00022679"/>
    </source>
</evidence>
<dbReference type="EMBL" id="BQFW01000005">
    <property type="protein sequence ID" value="GJJ71206.1"/>
    <property type="molecule type" value="Genomic_DNA"/>
</dbReference>
<proteinExistence type="predicted"/>
<reference evidence="11" key="2">
    <citation type="journal article" date="2022" name="Microbiol. Resour. Announc.">
        <title>Whole-Genome Sequence of Entomortierella parvispora E1425, a Mucoromycotan Fungus Associated with Burkholderiaceae-Related Endosymbiotic Bacteria.</title>
        <authorList>
            <person name="Herlambang A."/>
            <person name="Guo Y."/>
            <person name="Takashima Y."/>
            <person name="Narisawa K."/>
            <person name="Ohta H."/>
            <person name="Nishizawa T."/>
        </authorList>
    </citation>
    <scope>NUCLEOTIDE SEQUENCE</scope>
    <source>
        <strain evidence="11">E1425</strain>
    </source>
</reference>
<dbReference type="EC" id="2.3.2.27" evidence="2"/>
<keyword evidence="3" id="KW-0808">Transferase</keyword>
<dbReference type="GO" id="GO:0006511">
    <property type="term" value="P:ubiquitin-dependent protein catabolic process"/>
    <property type="evidence" value="ECO:0007669"/>
    <property type="project" value="TreeGrafter"/>
</dbReference>
<evidence type="ECO:0000256" key="2">
    <source>
        <dbReference type="ARBA" id="ARBA00012483"/>
    </source>
</evidence>
<keyword evidence="4" id="KW-0479">Metal-binding</keyword>
<evidence type="ECO:0000256" key="6">
    <source>
        <dbReference type="ARBA" id="ARBA00022786"/>
    </source>
</evidence>
<feature type="compositionally biased region" description="Acidic residues" evidence="9">
    <location>
        <begin position="54"/>
        <end position="63"/>
    </location>
</feature>
<dbReference type="SUPFAM" id="SSF57850">
    <property type="entry name" value="RING/U-box"/>
    <property type="match status" value="1"/>
</dbReference>